<comment type="caution">
    <text evidence="6">The sequence shown here is derived from an EMBL/GenBank/DDBJ whole genome shotgun (WGS) entry which is preliminary data.</text>
</comment>
<dbReference type="GO" id="GO:0006419">
    <property type="term" value="P:alanyl-tRNA aminoacylation"/>
    <property type="evidence" value="ECO:0007669"/>
    <property type="project" value="InterPro"/>
</dbReference>
<dbReference type="Proteomes" id="UP000824056">
    <property type="component" value="Unassembled WGS sequence"/>
</dbReference>
<protein>
    <submittedName>
        <fullName evidence="6">Alanyl-tRNA editing protein</fullName>
    </submittedName>
</protein>
<dbReference type="PANTHER" id="PTHR43462:SF1">
    <property type="entry name" value="ALANYL-TRNA EDITING PROTEIN AARSD1"/>
    <property type="match status" value="1"/>
</dbReference>
<evidence type="ECO:0000256" key="2">
    <source>
        <dbReference type="ARBA" id="ARBA00004496"/>
    </source>
</evidence>
<dbReference type="GO" id="GO:0004813">
    <property type="term" value="F:alanine-tRNA ligase activity"/>
    <property type="evidence" value="ECO:0007669"/>
    <property type="project" value="InterPro"/>
</dbReference>
<evidence type="ECO:0000259" key="5">
    <source>
        <dbReference type="PROSITE" id="PS50860"/>
    </source>
</evidence>
<organism evidence="6 7">
    <name type="scientific">Candidatus Blautia pullicola</name>
    <dbReference type="NCBI Taxonomy" id="2838498"/>
    <lineage>
        <taxon>Bacteria</taxon>
        <taxon>Bacillati</taxon>
        <taxon>Bacillota</taxon>
        <taxon>Clostridia</taxon>
        <taxon>Lachnospirales</taxon>
        <taxon>Lachnospiraceae</taxon>
        <taxon>Blautia</taxon>
    </lineage>
</organism>
<dbReference type="SMART" id="SM00863">
    <property type="entry name" value="tRNA_SAD"/>
    <property type="match status" value="1"/>
</dbReference>
<dbReference type="PROSITE" id="PS50860">
    <property type="entry name" value="AA_TRNA_LIGASE_II_ALA"/>
    <property type="match status" value="1"/>
</dbReference>
<dbReference type="PANTHER" id="PTHR43462">
    <property type="entry name" value="ALANYL-TRNA EDITING PROTEIN"/>
    <property type="match status" value="1"/>
</dbReference>
<dbReference type="Pfam" id="PF07973">
    <property type="entry name" value="tRNA_SAD"/>
    <property type="match status" value="1"/>
</dbReference>
<dbReference type="InterPro" id="IPR018165">
    <property type="entry name" value="Ala-tRNA-synth_IIc_core"/>
</dbReference>
<dbReference type="SUPFAM" id="SSF55186">
    <property type="entry name" value="ThrRS/AlaRS common domain"/>
    <property type="match status" value="1"/>
</dbReference>
<evidence type="ECO:0000256" key="1">
    <source>
        <dbReference type="ARBA" id="ARBA00001947"/>
    </source>
</evidence>
<dbReference type="GO" id="GO:0005524">
    <property type="term" value="F:ATP binding"/>
    <property type="evidence" value="ECO:0007669"/>
    <property type="project" value="InterPro"/>
</dbReference>
<dbReference type="GO" id="GO:0005737">
    <property type="term" value="C:cytoplasm"/>
    <property type="evidence" value="ECO:0007669"/>
    <property type="project" value="UniProtKB-SubCell"/>
</dbReference>
<name>A0A9D2FNF0_9FIRM</name>
<dbReference type="InterPro" id="IPR018164">
    <property type="entry name" value="Ala-tRNA-synth_IIc_N"/>
</dbReference>
<keyword evidence="3" id="KW-0479">Metal-binding</keyword>
<comment type="cofactor">
    <cofactor evidence="1">
        <name>Zn(2+)</name>
        <dbReference type="ChEBI" id="CHEBI:29105"/>
    </cofactor>
</comment>
<evidence type="ECO:0000313" key="6">
    <source>
        <dbReference type="EMBL" id="HIZ64379.1"/>
    </source>
</evidence>
<dbReference type="SUPFAM" id="SSF50447">
    <property type="entry name" value="Translation proteins"/>
    <property type="match status" value="1"/>
</dbReference>
<reference evidence="6" key="2">
    <citation type="submission" date="2021-04" db="EMBL/GenBank/DDBJ databases">
        <authorList>
            <person name="Gilroy R."/>
        </authorList>
    </citation>
    <scope>NUCLEOTIDE SEQUENCE</scope>
    <source>
        <strain evidence="6">1068</strain>
    </source>
</reference>
<accession>A0A9D2FNF0</accession>
<evidence type="ECO:0000256" key="4">
    <source>
        <dbReference type="ARBA" id="ARBA00022833"/>
    </source>
</evidence>
<reference evidence="6" key="1">
    <citation type="journal article" date="2021" name="PeerJ">
        <title>Extensive microbial diversity within the chicken gut microbiome revealed by metagenomics and culture.</title>
        <authorList>
            <person name="Gilroy R."/>
            <person name="Ravi A."/>
            <person name="Getino M."/>
            <person name="Pursley I."/>
            <person name="Horton D.L."/>
            <person name="Alikhan N.F."/>
            <person name="Baker D."/>
            <person name="Gharbi K."/>
            <person name="Hall N."/>
            <person name="Watson M."/>
            <person name="Adriaenssens E.M."/>
            <person name="Foster-Nyarko E."/>
            <person name="Jarju S."/>
            <person name="Secka A."/>
            <person name="Antonio M."/>
            <person name="Oren A."/>
            <person name="Chaudhuri R.R."/>
            <person name="La Ragione R."/>
            <person name="Hildebrand F."/>
            <person name="Pallen M.J."/>
        </authorList>
    </citation>
    <scope>NUCLEOTIDE SEQUENCE</scope>
    <source>
        <strain evidence="6">1068</strain>
    </source>
</reference>
<keyword evidence="4" id="KW-0862">Zinc</keyword>
<evidence type="ECO:0000256" key="3">
    <source>
        <dbReference type="ARBA" id="ARBA00022723"/>
    </source>
</evidence>
<dbReference type="GO" id="GO:0002161">
    <property type="term" value="F:aminoacyl-tRNA deacylase activity"/>
    <property type="evidence" value="ECO:0007669"/>
    <property type="project" value="UniProtKB-ARBA"/>
</dbReference>
<feature type="domain" description="Alanyl-transfer RNA synthetases family profile" evidence="5">
    <location>
        <begin position="1"/>
        <end position="224"/>
    </location>
</feature>
<evidence type="ECO:0000313" key="7">
    <source>
        <dbReference type="Proteomes" id="UP000824056"/>
    </source>
</evidence>
<dbReference type="GO" id="GO:0046872">
    <property type="term" value="F:metal ion binding"/>
    <property type="evidence" value="ECO:0007669"/>
    <property type="project" value="UniProtKB-KW"/>
</dbReference>
<dbReference type="Pfam" id="PF01411">
    <property type="entry name" value="tRNA-synt_2c"/>
    <property type="match status" value="1"/>
</dbReference>
<dbReference type="InterPro" id="IPR051335">
    <property type="entry name" value="Alanyl-tRNA_Editing_Enzymes"/>
</dbReference>
<dbReference type="Gene3D" id="2.40.30.130">
    <property type="match status" value="1"/>
</dbReference>
<dbReference type="Gene3D" id="3.30.980.10">
    <property type="entry name" value="Threonyl-trna Synthetase, Chain A, domain 2"/>
    <property type="match status" value="1"/>
</dbReference>
<comment type="subcellular location">
    <subcellularLocation>
        <location evidence="2">Cytoplasm</location>
    </subcellularLocation>
</comment>
<dbReference type="InterPro" id="IPR009000">
    <property type="entry name" value="Transl_B-barrel_sf"/>
</dbReference>
<dbReference type="GO" id="GO:0003676">
    <property type="term" value="F:nucleic acid binding"/>
    <property type="evidence" value="ECO:0007669"/>
    <property type="project" value="InterPro"/>
</dbReference>
<dbReference type="EMBL" id="DXBG01000015">
    <property type="protein sequence ID" value="HIZ64379.1"/>
    <property type="molecule type" value="Genomic_DNA"/>
</dbReference>
<dbReference type="InterPro" id="IPR012947">
    <property type="entry name" value="tRNA_SAD"/>
</dbReference>
<dbReference type="InterPro" id="IPR018163">
    <property type="entry name" value="Thr/Ala-tRNA-synth_IIc_edit"/>
</dbReference>
<dbReference type="AlphaFoldDB" id="A0A9D2FNF0"/>
<proteinExistence type="predicted"/>
<sequence length="404" mass="45870">MTEKLFYQDSYLAVFEAEVLSCVPKGEHYEAVLSRTAFFPEGGGQKADSGRLKAGEITAKVLDVQEKEGKIYHFLNRPLPVGSLVEGKLDYEQRFSRMQQHTGEHIISGIVNRRFGYHNVGFHLGDQQVTMDYDGVLSQTDLQEIEWEANRAVAENIPVRVLYPDSHELEKITYRSKIEIEGQIRIVQIPGYDSCACCAPHVKETGSIGLIKITGAIHYKGGMRVSMLCGFRALEDYRQKQESVQQISNQLSVKQEEVWTGVCRLEEELLAQKEKNKQLQQKYVEACLKETAKDLEEHPEKCLLLFDQELDSQAMRSFVNQAMDMSQGICGAFCGTEEEGYRYILAGRNLDIQALGRRLNKSFQGRGGGRPPMIQGSLIGKEEDIREFFRMEEGEYLTGTEERI</sequence>
<gene>
    <name evidence="6" type="ORF">H9809_00505</name>
</gene>